<comment type="similarity">
    <text evidence="3 16">Belongs to the MHC class I family.</text>
</comment>
<dbReference type="InterPro" id="IPR003597">
    <property type="entry name" value="Ig_C1-set"/>
</dbReference>
<keyword evidence="6" id="KW-1003">Cell membrane</keyword>
<dbReference type="GO" id="GO:1990641">
    <property type="term" value="P:response to iron ion starvation"/>
    <property type="evidence" value="ECO:0007669"/>
    <property type="project" value="TreeGrafter"/>
</dbReference>
<evidence type="ECO:0000256" key="12">
    <source>
        <dbReference type="ARBA" id="ARBA00023065"/>
    </source>
</evidence>
<protein>
    <submittedName>
        <fullName evidence="21">Hereditary hemochromatosis protein isoform X5</fullName>
    </submittedName>
</protein>
<evidence type="ECO:0000256" key="3">
    <source>
        <dbReference type="ARBA" id="ARBA00006909"/>
    </source>
</evidence>
<dbReference type="InterPro" id="IPR036179">
    <property type="entry name" value="Ig-like_dom_sf"/>
</dbReference>
<evidence type="ECO:0000256" key="6">
    <source>
        <dbReference type="ARBA" id="ARBA00022475"/>
    </source>
</evidence>
<dbReference type="Pfam" id="PF07654">
    <property type="entry name" value="C1-set"/>
    <property type="match status" value="1"/>
</dbReference>
<keyword evidence="10 17" id="KW-1133">Transmembrane helix</keyword>
<keyword evidence="20" id="KW-1185">Reference proteome</keyword>
<organism evidence="20 21">
    <name type="scientific">Vicugna pacos</name>
    <name type="common">Alpaca</name>
    <name type="synonym">Lama pacos</name>
    <dbReference type="NCBI Taxonomy" id="30538"/>
    <lineage>
        <taxon>Eukaryota</taxon>
        <taxon>Metazoa</taxon>
        <taxon>Chordata</taxon>
        <taxon>Craniata</taxon>
        <taxon>Vertebrata</taxon>
        <taxon>Euteleostomi</taxon>
        <taxon>Mammalia</taxon>
        <taxon>Eutheria</taxon>
        <taxon>Laurasiatheria</taxon>
        <taxon>Artiodactyla</taxon>
        <taxon>Tylopoda</taxon>
        <taxon>Camelidae</taxon>
        <taxon>Vicugna</taxon>
    </lineage>
</organism>
<dbReference type="FunFam" id="3.30.500.10:FF:000001">
    <property type="entry name" value="H-2 class I histocompatibility antigen, alpha chain"/>
    <property type="match status" value="1"/>
</dbReference>
<evidence type="ECO:0000256" key="1">
    <source>
        <dbReference type="ARBA" id="ARBA00003622"/>
    </source>
</evidence>
<keyword evidence="12" id="KW-0406">Ion transport</keyword>
<proteinExistence type="inferred from homology"/>
<feature type="transmembrane region" description="Helical" evidence="17">
    <location>
        <begin position="318"/>
        <end position="341"/>
    </location>
</feature>
<dbReference type="InterPro" id="IPR050208">
    <property type="entry name" value="MHC_class-I_related"/>
</dbReference>
<dbReference type="InterPro" id="IPR037055">
    <property type="entry name" value="MHC_I-like_Ag-recog_sf"/>
</dbReference>
<dbReference type="PANTHER" id="PTHR16675">
    <property type="entry name" value="MHC CLASS I-RELATED"/>
    <property type="match status" value="1"/>
</dbReference>
<feature type="chain" id="PRO_5026740373" evidence="18">
    <location>
        <begin position="23"/>
        <end position="405"/>
    </location>
</feature>
<comment type="subunit">
    <text evidence="4">Binds TFR through the extracellular domain in a pH-dependent manner.</text>
</comment>
<keyword evidence="13 17" id="KW-0472">Membrane</keyword>
<dbReference type="KEGG" id="vpc:102535077"/>
<evidence type="ECO:0000256" key="17">
    <source>
        <dbReference type="SAM" id="Phobius"/>
    </source>
</evidence>
<dbReference type="RefSeq" id="XP_015107233.1">
    <property type="nucleotide sequence ID" value="XM_015251747.3"/>
</dbReference>
<dbReference type="PANTHER" id="PTHR16675:SF172">
    <property type="entry name" value="HEREDITARY HEMOCHROMATOSIS PROTEIN"/>
    <property type="match status" value="1"/>
</dbReference>
<keyword evidence="14" id="KW-1015">Disulfide bond</keyword>
<evidence type="ECO:0000256" key="5">
    <source>
        <dbReference type="ARBA" id="ARBA00022448"/>
    </source>
</evidence>
<dbReference type="InterPro" id="IPR013783">
    <property type="entry name" value="Ig-like_fold"/>
</dbReference>
<accession>A0A6J0B3H9</accession>
<dbReference type="Gene3D" id="2.60.40.10">
    <property type="entry name" value="Immunoglobulins"/>
    <property type="match status" value="1"/>
</dbReference>
<dbReference type="AlphaFoldDB" id="A0A6J0B3H9"/>
<evidence type="ECO:0000256" key="8">
    <source>
        <dbReference type="ARBA" id="ARBA00022692"/>
    </source>
</evidence>
<dbReference type="GO" id="GO:0009897">
    <property type="term" value="C:external side of plasma membrane"/>
    <property type="evidence" value="ECO:0007669"/>
    <property type="project" value="TreeGrafter"/>
</dbReference>
<evidence type="ECO:0000313" key="21">
    <source>
        <dbReference type="RefSeq" id="XP_015107233.1"/>
    </source>
</evidence>
<evidence type="ECO:0000256" key="2">
    <source>
        <dbReference type="ARBA" id="ARBA00004251"/>
    </source>
</evidence>
<sequence>MGPRARPALLLLILLRTVATQGRPRLPLSPGSHSLRYLFMGASEPDLGLPLFEALGYVDDQLFVSYNHESRRAEPRAPWVWGRATSQLWLQLSQSLKGWDHMFIVDFWTIMDNHNHSKVSKLGLWPESHTLQVILGCEVHADNSTRGFWKYGYDGQDHLEFCPETLDWRAAEPQAWATKLEWEVNKIRSKQNRAYLERDCPEQLRRLLELGRGVLGQQAPPLVKVSHHVTSAVTTLRCQALNFYPQHITMRWLKDRQPLDAKDAEPENVLPNGDGTYQGWVALAVLPGEEQRYTCQVEHPGLEQPLTASWEPSLSGTLVIGIISGIAMCVIIFTGISFGVLKRRQASICISPLGRSMVWGEQGQTEASSCRALEAFGMEEPRGTTSWLNVNEVQLADPKWGGDMI</sequence>
<evidence type="ECO:0000313" key="20">
    <source>
        <dbReference type="Proteomes" id="UP001652581"/>
    </source>
</evidence>
<dbReference type="Proteomes" id="UP001652581">
    <property type="component" value="Chromosome 20"/>
</dbReference>
<evidence type="ECO:0000256" key="9">
    <source>
        <dbReference type="ARBA" id="ARBA00022729"/>
    </source>
</evidence>
<evidence type="ECO:0000256" key="7">
    <source>
        <dbReference type="ARBA" id="ARBA00022496"/>
    </source>
</evidence>
<keyword evidence="8 17" id="KW-0812">Transmembrane</keyword>
<evidence type="ECO:0000259" key="19">
    <source>
        <dbReference type="PROSITE" id="PS50835"/>
    </source>
</evidence>
<dbReference type="SMART" id="SM00407">
    <property type="entry name" value="IGc1"/>
    <property type="match status" value="1"/>
</dbReference>
<keyword evidence="15" id="KW-0325">Glycoprotein</keyword>
<dbReference type="InterPro" id="IPR011162">
    <property type="entry name" value="MHC_I/II-like_Ag-recog"/>
</dbReference>
<evidence type="ECO:0000256" key="4">
    <source>
        <dbReference type="ARBA" id="ARBA00011632"/>
    </source>
</evidence>
<evidence type="ECO:0000256" key="18">
    <source>
        <dbReference type="SAM" id="SignalP"/>
    </source>
</evidence>
<dbReference type="InParanoid" id="A0A6J0B3H9"/>
<keyword evidence="7" id="KW-0410">Iron transport</keyword>
<dbReference type="GO" id="GO:0005615">
    <property type="term" value="C:extracellular space"/>
    <property type="evidence" value="ECO:0007669"/>
    <property type="project" value="TreeGrafter"/>
</dbReference>
<dbReference type="InterPro" id="IPR007110">
    <property type="entry name" value="Ig-like_dom"/>
</dbReference>
<dbReference type="PROSITE" id="PS50835">
    <property type="entry name" value="IG_LIKE"/>
    <property type="match status" value="1"/>
</dbReference>
<dbReference type="SUPFAM" id="SSF48726">
    <property type="entry name" value="Immunoglobulin"/>
    <property type="match status" value="1"/>
</dbReference>
<feature type="domain" description="Ig-like" evidence="19">
    <location>
        <begin position="220"/>
        <end position="309"/>
    </location>
</feature>
<evidence type="ECO:0000256" key="15">
    <source>
        <dbReference type="ARBA" id="ARBA00023180"/>
    </source>
</evidence>
<dbReference type="PROSITE" id="PS00290">
    <property type="entry name" value="IG_MHC"/>
    <property type="match status" value="1"/>
</dbReference>
<dbReference type="OrthoDB" id="10043043at2759"/>
<feature type="signal peptide" evidence="18">
    <location>
        <begin position="1"/>
        <end position="22"/>
    </location>
</feature>
<evidence type="ECO:0000256" key="14">
    <source>
        <dbReference type="ARBA" id="ARBA00023157"/>
    </source>
</evidence>
<dbReference type="CTD" id="3077"/>
<keyword evidence="11" id="KW-0408">Iron</keyword>
<reference evidence="21" key="1">
    <citation type="submission" date="2025-08" db="UniProtKB">
        <authorList>
            <consortium name="RefSeq"/>
        </authorList>
    </citation>
    <scope>IDENTIFICATION</scope>
</reference>
<dbReference type="PRINTS" id="PR01638">
    <property type="entry name" value="MHCCLASSI"/>
</dbReference>
<dbReference type="GeneID" id="102535077"/>
<dbReference type="GO" id="GO:1990459">
    <property type="term" value="F:transferrin receptor binding"/>
    <property type="evidence" value="ECO:0007669"/>
    <property type="project" value="TreeGrafter"/>
</dbReference>
<evidence type="ECO:0000256" key="16">
    <source>
        <dbReference type="RuleBase" id="RU004439"/>
    </source>
</evidence>
<dbReference type="FunCoup" id="A0A6J0B3H9">
    <property type="interactions" value="171"/>
</dbReference>
<comment type="subcellular location">
    <subcellularLocation>
        <location evidence="2">Cell membrane</location>
        <topology evidence="2">Single-pass type I membrane protein</topology>
    </subcellularLocation>
</comment>
<gene>
    <name evidence="21" type="primary">HFE</name>
</gene>
<dbReference type="GO" id="GO:0034756">
    <property type="term" value="P:regulation of iron ion transport"/>
    <property type="evidence" value="ECO:0007669"/>
    <property type="project" value="TreeGrafter"/>
</dbReference>
<evidence type="ECO:0000256" key="11">
    <source>
        <dbReference type="ARBA" id="ARBA00023004"/>
    </source>
</evidence>
<dbReference type="SUPFAM" id="SSF54452">
    <property type="entry name" value="MHC antigen-recognition domain"/>
    <property type="match status" value="1"/>
</dbReference>
<dbReference type="InterPro" id="IPR011161">
    <property type="entry name" value="MHC_I-like_Ag-recog"/>
</dbReference>
<evidence type="ECO:0000256" key="13">
    <source>
        <dbReference type="ARBA" id="ARBA00023136"/>
    </source>
</evidence>
<dbReference type="InterPro" id="IPR001039">
    <property type="entry name" value="MHC_I_a_a1/a2"/>
</dbReference>
<dbReference type="InterPro" id="IPR003006">
    <property type="entry name" value="Ig/MHC_CS"/>
</dbReference>
<keyword evidence="9 18" id="KW-0732">Signal</keyword>
<keyword evidence="5" id="KW-0813">Transport</keyword>
<comment type="function">
    <text evidence="1">Binds to transferrin receptor (TFR) and reduces its affinity for iron-loaded transferrin.</text>
</comment>
<dbReference type="Gene3D" id="3.30.500.10">
    <property type="entry name" value="MHC class I-like antigen recognition-like"/>
    <property type="match status" value="1"/>
</dbReference>
<dbReference type="FunFam" id="2.60.40.10:FF:000204">
    <property type="entry name" value="Major histocompatibility complex, class I-related protein"/>
    <property type="match status" value="1"/>
</dbReference>
<dbReference type="Pfam" id="PF00129">
    <property type="entry name" value="MHC_I"/>
    <property type="match status" value="1"/>
</dbReference>
<dbReference type="GO" id="GO:0006826">
    <property type="term" value="P:iron ion transport"/>
    <property type="evidence" value="ECO:0007669"/>
    <property type="project" value="UniProtKB-KW"/>
</dbReference>
<name>A0A6J0B3H9_VICPA</name>
<evidence type="ECO:0000256" key="10">
    <source>
        <dbReference type="ARBA" id="ARBA00022989"/>
    </source>
</evidence>